<evidence type="ECO:0000313" key="2">
    <source>
        <dbReference type="Proteomes" id="UP000184267"/>
    </source>
</evidence>
<protein>
    <recommendedName>
        <fullName evidence="3">Cleavage/polyadenylation specificity factor A subunit N-terminal domain-containing protein</fullName>
    </recommendedName>
</protein>
<evidence type="ECO:0000313" key="1">
    <source>
        <dbReference type="EMBL" id="OJT03971.1"/>
    </source>
</evidence>
<reference evidence="1 2" key="1">
    <citation type="submission" date="2016-10" db="EMBL/GenBank/DDBJ databases">
        <title>Genome sequence of the basidiomycete white-rot fungus Trametes pubescens.</title>
        <authorList>
            <person name="Makela M.R."/>
            <person name="Granchi Z."/>
            <person name="Peng M."/>
            <person name="De Vries R.P."/>
            <person name="Grigoriev I."/>
            <person name="Riley R."/>
            <person name="Hilden K."/>
        </authorList>
    </citation>
    <scope>NUCLEOTIDE SEQUENCE [LARGE SCALE GENOMIC DNA]</scope>
    <source>
        <strain evidence="1 2">FBCC735</strain>
    </source>
</reference>
<dbReference type="STRING" id="154538.A0A1M2V8N5"/>
<dbReference type="AlphaFoldDB" id="A0A1M2V8N5"/>
<sequence>MQLQYNIELAADGLVDGTGCSLSVAERYKLLLDRRQRWRYLKWRKVDTFSAPAACQAYELVDGVFASSRGFGLTGSRHLAITRLPTAAGGVQQVERDDIGFSARDFAMDPSRDLIALVLTDGIAGEDDCELLVRLHTISGNRPHPEAAVAQLSVPISSGNYESAFIQIADDVIAMFFWMHDPALVIWNWRTGKVIVNCVESGLPSGAYDCAFLSSRAYMVTTTAGSGAIAIYTFSGDVDVSSPPPPPTQVAQLQLPPVKPGQAPTRFYTHSAPFVTRPTPGRPFETSPECRLHVMELKYTERMVRFHLFLRNTTLLAYVPPGVGSGASFTPVVKEWEEWGPDNTRLAPIMGSFQWLRYVHGERIILPTTTIHAADTENLATITMYDFNVHPKRLDDPCPMILRVQSAVADVIEEGTPIVADAVFVAPVVTRLPFLLVRTQQALLAPDYSGFMIDHEHLVGMRDADFEDDMDVHVYTF</sequence>
<dbReference type="Proteomes" id="UP000184267">
    <property type="component" value="Unassembled WGS sequence"/>
</dbReference>
<gene>
    <name evidence="1" type="ORF">TRAPUB_5300</name>
</gene>
<name>A0A1M2V8N5_TRAPU</name>
<evidence type="ECO:0008006" key="3">
    <source>
        <dbReference type="Google" id="ProtNLM"/>
    </source>
</evidence>
<dbReference type="OrthoDB" id="2745718at2759"/>
<proteinExistence type="predicted"/>
<comment type="caution">
    <text evidence="1">The sequence shown here is derived from an EMBL/GenBank/DDBJ whole genome shotgun (WGS) entry which is preliminary data.</text>
</comment>
<dbReference type="OMA" id="ECHAYEL"/>
<keyword evidence="2" id="KW-1185">Reference proteome</keyword>
<organism evidence="1 2">
    <name type="scientific">Trametes pubescens</name>
    <name type="common">White-rot fungus</name>
    <dbReference type="NCBI Taxonomy" id="154538"/>
    <lineage>
        <taxon>Eukaryota</taxon>
        <taxon>Fungi</taxon>
        <taxon>Dikarya</taxon>
        <taxon>Basidiomycota</taxon>
        <taxon>Agaricomycotina</taxon>
        <taxon>Agaricomycetes</taxon>
        <taxon>Polyporales</taxon>
        <taxon>Polyporaceae</taxon>
        <taxon>Trametes</taxon>
    </lineage>
</organism>
<accession>A0A1M2V8N5</accession>
<dbReference type="EMBL" id="MNAD01001565">
    <property type="protein sequence ID" value="OJT03971.1"/>
    <property type="molecule type" value="Genomic_DNA"/>
</dbReference>